<dbReference type="InterPro" id="IPR050327">
    <property type="entry name" value="Proton-linked_MCT"/>
</dbReference>
<feature type="transmembrane region" description="Helical" evidence="1">
    <location>
        <begin position="94"/>
        <end position="113"/>
    </location>
</feature>
<dbReference type="Gene3D" id="1.20.1250.20">
    <property type="entry name" value="MFS general substrate transporter like domains"/>
    <property type="match status" value="2"/>
</dbReference>
<feature type="transmembrane region" description="Helical" evidence="1">
    <location>
        <begin position="249"/>
        <end position="271"/>
    </location>
</feature>
<evidence type="ECO:0000259" key="2">
    <source>
        <dbReference type="PROSITE" id="PS50850"/>
    </source>
</evidence>
<accession>A0A160V830</accession>
<proteinExistence type="predicted"/>
<dbReference type="EMBL" id="FAXA01000038">
    <property type="protein sequence ID" value="CUV01305.1"/>
    <property type="molecule type" value="Genomic_DNA"/>
</dbReference>
<sequence length="454" mass="48998">MALLDKPKFGFSAAKMPFGVHYSWVIVAVLAIVQVFGSSVFMIAGVMVPPLTDPEGGFRWGIGELSMAIGLYYVFSAIFAPITGHLGDKFGARPMMFVGAVMYGVGMVALGFVSELWHFFVFYSFLMSFTASITMVPMMASISGWFRRRMGWGVGILWATGGIGTAILAPLIAYLLESIGWQTTFISVGIVGMGIMLLVFPFIRSKPADIGIRPFGMPADSPETAPKDRTVEALRLKVFNQQMRQTKAFWNLPIIHALGCAGMGIVLIYVIPLAVEQGLSTPAAALTITIISLVSIVSRLGAPVVAEAWGPRKVMAASLSIQALTVLILFWAHDPWMFYLFAATFGLGFGAEWTGYLEINRRYFGDGPMGSLYGWQMTGAFAGHAVTTFLAGLVIYVTGSFYPVFVLSALFSAAGLLVIATLESTSHVLIPDWEDSLPPEARSNFLPGPAAGDD</sequence>
<evidence type="ECO:0000256" key="1">
    <source>
        <dbReference type="SAM" id="Phobius"/>
    </source>
</evidence>
<keyword evidence="1" id="KW-1133">Transmembrane helix</keyword>
<organism evidence="3">
    <name type="scientific">hydrothermal vent metagenome</name>
    <dbReference type="NCBI Taxonomy" id="652676"/>
    <lineage>
        <taxon>unclassified sequences</taxon>
        <taxon>metagenomes</taxon>
        <taxon>ecological metagenomes</taxon>
    </lineage>
</organism>
<dbReference type="AlphaFoldDB" id="A0A160V830"/>
<dbReference type="InterPro" id="IPR020846">
    <property type="entry name" value="MFS_dom"/>
</dbReference>
<dbReference type="PANTHER" id="PTHR11360:SF290">
    <property type="entry name" value="MONOCARBOXYLATE MFS PERMEASE"/>
    <property type="match status" value="1"/>
</dbReference>
<feature type="transmembrane region" description="Helical" evidence="1">
    <location>
        <begin position="152"/>
        <end position="173"/>
    </location>
</feature>
<feature type="transmembrane region" description="Helical" evidence="1">
    <location>
        <begin position="378"/>
        <end position="398"/>
    </location>
</feature>
<name>A0A160V830_9ZZZZ</name>
<feature type="domain" description="Major facilitator superfamily (MFS) profile" evidence="2">
    <location>
        <begin position="23"/>
        <end position="427"/>
    </location>
</feature>
<feature type="transmembrane region" description="Helical" evidence="1">
    <location>
        <begin position="338"/>
        <end position="357"/>
    </location>
</feature>
<dbReference type="InterPro" id="IPR011701">
    <property type="entry name" value="MFS"/>
</dbReference>
<dbReference type="SUPFAM" id="SSF103473">
    <property type="entry name" value="MFS general substrate transporter"/>
    <property type="match status" value="1"/>
</dbReference>
<keyword evidence="1" id="KW-0812">Transmembrane</keyword>
<feature type="transmembrane region" description="Helical" evidence="1">
    <location>
        <begin position="404"/>
        <end position="422"/>
    </location>
</feature>
<feature type="transmembrane region" description="Helical" evidence="1">
    <location>
        <begin position="21"/>
        <end position="48"/>
    </location>
</feature>
<protein>
    <recommendedName>
        <fullName evidence="2">Major facilitator superfamily (MFS) profile domain-containing protein</fullName>
    </recommendedName>
</protein>
<dbReference type="PANTHER" id="PTHR11360">
    <property type="entry name" value="MONOCARBOXYLATE TRANSPORTER"/>
    <property type="match status" value="1"/>
</dbReference>
<dbReference type="InterPro" id="IPR036259">
    <property type="entry name" value="MFS_trans_sf"/>
</dbReference>
<feature type="transmembrane region" description="Helical" evidence="1">
    <location>
        <begin position="314"/>
        <end position="332"/>
    </location>
</feature>
<feature type="transmembrane region" description="Helical" evidence="1">
    <location>
        <begin position="179"/>
        <end position="203"/>
    </location>
</feature>
<feature type="transmembrane region" description="Helical" evidence="1">
    <location>
        <begin position="60"/>
        <end position="82"/>
    </location>
</feature>
<dbReference type="GO" id="GO:0022857">
    <property type="term" value="F:transmembrane transporter activity"/>
    <property type="evidence" value="ECO:0007669"/>
    <property type="project" value="InterPro"/>
</dbReference>
<gene>
    <name evidence="3" type="ORF">MGWOODY_Clf1470</name>
</gene>
<keyword evidence="1" id="KW-0472">Membrane</keyword>
<feature type="transmembrane region" description="Helical" evidence="1">
    <location>
        <begin position="283"/>
        <end position="302"/>
    </location>
</feature>
<reference evidence="3" key="1">
    <citation type="submission" date="2015-10" db="EMBL/GenBank/DDBJ databases">
        <authorList>
            <person name="Gilbert D.G."/>
        </authorList>
    </citation>
    <scope>NUCLEOTIDE SEQUENCE</scope>
</reference>
<evidence type="ECO:0000313" key="3">
    <source>
        <dbReference type="EMBL" id="CUV01305.1"/>
    </source>
</evidence>
<dbReference type="Pfam" id="PF07690">
    <property type="entry name" value="MFS_1"/>
    <property type="match status" value="1"/>
</dbReference>
<feature type="transmembrane region" description="Helical" evidence="1">
    <location>
        <begin position="119"/>
        <end position="140"/>
    </location>
</feature>
<dbReference type="PROSITE" id="PS50850">
    <property type="entry name" value="MFS"/>
    <property type="match status" value="1"/>
</dbReference>